<evidence type="ECO:0000313" key="1">
    <source>
        <dbReference type="EMBL" id="KAK0611350.1"/>
    </source>
</evidence>
<evidence type="ECO:0000313" key="2">
    <source>
        <dbReference type="Proteomes" id="UP001175000"/>
    </source>
</evidence>
<dbReference type="AlphaFoldDB" id="A0AA39WBZ6"/>
<sequence length="151" mass="16481">MLTAGHSEVSDPLDKVYAYLNLTTPGYDIIPDYSPDRTEAKVHVEATCAYIKLYNSLDTLSFAEERTADMGPQLPSSAYDWTIRKPTGSLWYRVQGDIKVAPTASGSVGCEATFYSRNDEPNRVLGVSAVFVDKISNAKLQVGNTISSYGS</sequence>
<proteinExistence type="predicted"/>
<comment type="caution">
    <text evidence="1">The sequence shown here is derived from an EMBL/GenBank/DDBJ whole genome shotgun (WGS) entry which is preliminary data.</text>
</comment>
<reference evidence="1" key="1">
    <citation type="submission" date="2023-06" db="EMBL/GenBank/DDBJ databases">
        <title>Genome-scale phylogeny and comparative genomics of the fungal order Sordariales.</title>
        <authorList>
            <consortium name="Lawrence Berkeley National Laboratory"/>
            <person name="Hensen N."/>
            <person name="Bonometti L."/>
            <person name="Westerberg I."/>
            <person name="Brannstrom I.O."/>
            <person name="Guillou S."/>
            <person name="Cros-Aarteil S."/>
            <person name="Calhoun S."/>
            <person name="Haridas S."/>
            <person name="Kuo A."/>
            <person name="Mondo S."/>
            <person name="Pangilinan J."/>
            <person name="Riley R."/>
            <person name="Labutti K."/>
            <person name="Andreopoulos B."/>
            <person name="Lipzen A."/>
            <person name="Chen C."/>
            <person name="Yanf M."/>
            <person name="Daum C."/>
            <person name="Ng V."/>
            <person name="Clum A."/>
            <person name="Steindorff A."/>
            <person name="Ohm R."/>
            <person name="Martin F."/>
            <person name="Silar P."/>
            <person name="Natvig D."/>
            <person name="Lalanne C."/>
            <person name="Gautier V."/>
            <person name="Ament-Velasquez S.L."/>
            <person name="Kruys A."/>
            <person name="Hutchinson M.I."/>
            <person name="Powell A.J."/>
            <person name="Barry K."/>
            <person name="Miller A.N."/>
            <person name="Grigoriev I.V."/>
            <person name="Debuchy R."/>
            <person name="Gladieux P."/>
            <person name="Thoren M.H."/>
            <person name="Johannesson H."/>
        </authorList>
    </citation>
    <scope>NUCLEOTIDE SEQUENCE</scope>
    <source>
        <strain evidence="1">CBS 606.72</strain>
    </source>
</reference>
<dbReference type="EMBL" id="JAULSU010000007">
    <property type="protein sequence ID" value="KAK0611350.1"/>
    <property type="molecule type" value="Genomic_DNA"/>
</dbReference>
<organism evidence="1 2">
    <name type="scientific">Immersiella caudata</name>
    <dbReference type="NCBI Taxonomy" id="314043"/>
    <lineage>
        <taxon>Eukaryota</taxon>
        <taxon>Fungi</taxon>
        <taxon>Dikarya</taxon>
        <taxon>Ascomycota</taxon>
        <taxon>Pezizomycotina</taxon>
        <taxon>Sordariomycetes</taxon>
        <taxon>Sordariomycetidae</taxon>
        <taxon>Sordariales</taxon>
        <taxon>Lasiosphaeriaceae</taxon>
        <taxon>Immersiella</taxon>
    </lineage>
</organism>
<gene>
    <name evidence="1" type="ORF">B0T14DRAFT_571250</name>
</gene>
<keyword evidence="2" id="KW-1185">Reference proteome</keyword>
<name>A0AA39WBZ6_9PEZI</name>
<dbReference type="Proteomes" id="UP001175000">
    <property type="component" value="Unassembled WGS sequence"/>
</dbReference>
<accession>A0AA39WBZ6</accession>
<protein>
    <submittedName>
        <fullName evidence="1">Uncharacterized protein</fullName>
    </submittedName>
</protein>